<name>A0ABQ5VB31_9PROT</name>
<dbReference type="EMBL" id="BSNK01000002">
    <property type="protein sequence ID" value="GLQ24628.1"/>
    <property type="molecule type" value="Genomic_DNA"/>
</dbReference>
<dbReference type="Gene3D" id="3.40.50.1860">
    <property type="match status" value="2"/>
</dbReference>
<evidence type="ECO:0000313" key="4">
    <source>
        <dbReference type="Proteomes" id="UP001161391"/>
    </source>
</evidence>
<dbReference type="InterPro" id="IPR001920">
    <property type="entry name" value="Asp/Glu_race"/>
</dbReference>
<evidence type="ECO:0000313" key="3">
    <source>
        <dbReference type="EMBL" id="GLQ24628.1"/>
    </source>
</evidence>
<dbReference type="Pfam" id="PF01177">
    <property type="entry name" value="Asp_Glu_race"/>
    <property type="match status" value="1"/>
</dbReference>
<evidence type="ECO:0000256" key="2">
    <source>
        <dbReference type="ARBA" id="ARBA00023235"/>
    </source>
</evidence>
<gene>
    <name evidence="3" type="ORF">GCM10007853_25020</name>
</gene>
<protein>
    <submittedName>
        <fullName evidence="3">Racemase</fullName>
    </submittedName>
</protein>
<dbReference type="RefSeq" id="WP_284391281.1">
    <property type="nucleotide sequence ID" value="NZ_BSNK01000002.1"/>
</dbReference>
<dbReference type="PANTHER" id="PTHR21198">
    <property type="entry name" value="GLUTAMATE RACEMASE"/>
    <property type="match status" value="1"/>
</dbReference>
<reference evidence="3" key="1">
    <citation type="journal article" date="2014" name="Int. J. Syst. Evol. Microbiol.">
        <title>Complete genome of a new Firmicutes species belonging to the dominant human colonic microbiota ('Ruminococcus bicirculans') reveals two chromosomes and a selective capacity to utilize plant glucans.</title>
        <authorList>
            <consortium name="NISC Comparative Sequencing Program"/>
            <person name="Wegmann U."/>
            <person name="Louis P."/>
            <person name="Goesmann A."/>
            <person name="Henrissat B."/>
            <person name="Duncan S.H."/>
            <person name="Flint H.J."/>
        </authorList>
    </citation>
    <scope>NUCLEOTIDE SEQUENCE</scope>
    <source>
        <strain evidence="3">NBRC 108219</strain>
    </source>
</reference>
<dbReference type="InterPro" id="IPR033134">
    <property type="entry name" value="Asp/Glu_racemase_AS_2"/>
</dbReference>
<proteinExistence type="inferred from homology"/>
<reference evidence="3" key="2">
    <citation type="submission" date="2023-01" db="EMBL/GenBank/DDBJ databases">
        <title>Draft genome sequence of Algimonas ampicilliniresistens strain NBRC 108219.</title>
        <authorList>
            <person name="Sun Q."/>
            <person name="Mori K."/>
        </authorList>
    </citation>
    <scope>NUCLEOTIDE SEQUENCE</scope>
    <source>
        <strain evidence="3">NBRC 108219</strain>
    </source>
</reference>
<sequence>MKHIGILGHSAEGAGLCFQTIVREAAECLGEQNHPVITMNIRAMGPMMPLWEGFELSELSEIFHSSLESLERSGADFFICPDNTAHLAIAAMEADFPIPGIHIVDVVQNEMIRNNFRSAGLLGTKWTMTSDLYKRSQEDGGPAILIPEQAERDYVNSAIFNELCNGQFKADTRSRFTDIIQTLKNDGADCVILGCTEIPLLIEQADSPLPILDSTRLLARSAIAHAIGVGKRNGSLRQRF</sequence>
<dbReference type="Proteomes" id="UP001161391">
    <property type="component" value="Unassembled WGS sequence"/>
</dbReference>
<accession>A0ABQ5VB31</accession>
<dbReference type="PROSITE" id="PS00924">
    <property type="entry name" value="ASP_GLU_RACEMASE_2"/>
    <property type="match status" value="1"/>
</dbReference>
<comment type="caution">
    <text evidence="3">The sequence shown here is derived from an EMBL/GenBank/DDBJ whole genome shotgun (WGS) entry which is preliminary data.</text>
</comment>
<keyword evidence="2" id="KW-0413">Isomerase</keyword>
<dbReference type="PANTHER" id="PTHR21198:SF7">
    <property type="entry name" value="ASPARTATE-GLUTAMATE RACEMASE FAMILY"/>
    <property type="match status" value="1"/>
</dbReference>
<dbReference type="SUPFAM" id="SSF53681">
    <property type="entry name" value="Aspartate/glutamate racemase"/>
    <property type="match status" value="2"/>
</dbReference>
<comment type="similarity">
    <text evidence="1">Belongs to the aspartate/glutamate racemases family.</text>
</comment>
<dbReference type="InterPro" id="IPR015942">
    <property type="entry name" value="Asp/Glu/hydantoin_racemase"/>
</dbReference>
<dbReference type="NCBIfam" id="TIGR00035">
    <property type="entry name" value="asp_race"/>
    <property type="match status" value="1"/>
</dbReference>
<organism evidence="3 4">
    <name type="scientific">Algimonas ampicilliniresistens</name>
    <dbReference type="NCBI Taxonomy" id="1298735"/>
    <lineage>
        <taxon>Bacteria</taxon>
        <taxon>Pseudomonadati</taxon>
        <taxon>Pseudomonadota</taxon>
        <taxon>Alphaproteobacteria</taxon>
        <taxon>Maricaulales</taxon>
        <taxon>Robiginitomaculaceae</taxon>
        <taxon>Algimonas</taxon>
    </lineage>
</organism>
<keyword evidence="4" id="KW-1185">Reference proteome</keyword>
<dbReference type="InterPro" id="IPR004380">
    <property type="entry name" value="Asp_race"/>
</dbReference>
<evidence type="ECO:0000256" key="1">
    <source>
        <dbReference type="ARBA" id="ARBA00007847"/>
    </source>
</evidence>